<feature type="region of interest" description="Disordered" evidence="1">
    <location>
        <begin position="28"/>
        <end position="55"/>
    </location>
</feature>
<dbReference type="InterPro" id="IPR021224">
    <property type="entry name" value="DUF2690"/>
</dbReference>
<keyword evidence="3" id="KW-1185">Reference proteome</keyword>
<proteinExistence type="predicted"/>
<dbReference type="Pfam" id="PF10901">
    <property type="entry name" value="DUF2690"/>
    <property type="match status" value="1"/>
</dbReference>
<evidence type="ECO:0000313" key="2">
    <source>
        <dbReference type="EMBL" id="MBB1247005.1"/>
    </source>
</evidence>
<comment type="caution">
    <text evidence="2">The sequence shown here is derived from an EMBL/GenBank/DDBJ whole genome shotgun (WGS) entry which is preliminary data.</text>
</comment>
<evidence type="ECO:0000256" key="1">
    <source>
        <dbReference type="SAM" id="MobiDB-lite"/>
    </source>
</evidence>
<gene>
    <name evidence="2" type="ORF">GL263_26170</name>
</gene>
<reference evidence="3" key="1">
    <citation type="journal article" date="2020" name="Syst. Appl. Microbiol.">
        <title>Streptomyces alkaliterrae sp. nov., isolated from an alkaline soil, and emended descriptions of Streptomyces alkaliphilus, Streptomyces calidiresistens and Streptomyces durbertensis.</title>
        <authorList>
            <person name="Swiecimska M."/>
            <person name="Golinska P."/>
            <person name="Nouioui I."/>
            <person name="Wypij M."/>
            <person name="Rai M."/>
            <person name="Sangal V."/>
            <person name="Goodfellow M."/>
        </authorList>
    </citation>
    <scope>NUCLEOTIDE SEQUENCE [LARGE SCALE GENOMIC DNA]</scope>
    <source>
        <strain evidence="3">DSM 104538</strain>
    </source>
</reference>
<feature type="compositionally biased region" description="Low complexity" evidence="1">
    <location>
        <begin position="32"/>
        <end position="41"/>
    </location>
</feature>
<sequence length="152" mass="15670">MCALALLAAVPGSAGGGGGAEWPWPLPPPASGPSAAATPAGCRGERCAGRDPEREGCTADARRLGRHDRQGHRVQLFHSPRCHAAWGEVDPPHGTDGLSVSAPDFGLRREPAGAARTRMVPAVGSHATGVQVCALVDGRQTCVAAHDRTWSD</sequence>
<organism evidence="2 3">
    <name type="scientific">Streptomyces durbertensis</name>
    <dbReference type="NCBI Taxonomy" id="2448886"/>
    <lineage>
        <taxon>Bacteria</taxon>
        <taxon>Bacillati</taxon>
        <taxon>Actinomycetota</taxon>
        <taxon>Actinomycetes</taxon>
        <taxon>Kitasatosporales</taxon>
        <taxon>Streptomycetaceae</taxon>
        <taxon>Streptomyces</taxon>
    </lineage>
</organism>
<feature type="compositionally biased region" description="Basic and acidic residues" evidence="1">
    <location>
        <begin position="43"/>
        <end position="55"/>
    </location>
</feature>
<dbReference type="Proteomes" id="UP000766698">
    <property type="component" value="Unassembled WGS sequence"/>
</dbReference>
<accession>A0ABR6EPY5</accession>
<evidence type="ECO:0000313" key="3">
    <source>
        <dbReference type="Proteomes" id="UP000766698"/>
    </source>
</evidence>
<protein>
    <submittedName>
        <fullName evidence="2">DUF2690 domain-containing protein</fullName>
    </submittedName>
</protein>
<dbReference type="EMBL" id="WMLF01000712">
    <property type="protein sequence ID" value="MBB1247005.1"/>
    <property type="molecule type" value="Genomic_DNA"/>
</dbReference>
<name>A0ABR6EPY5_9ACTN</name>